<accession>A0A7I9VB95</accession>
<dbReference type="SUPFAM" id="SSF55729">
    <property type="entry name" value="Acyl-CoA N-acyltransferases (Nat)"/>
    <property type="match status" value="1"/>
</dbReference>
<comment type="caution">
    <text evidence="4">The sequence shown here is derived from an EMBL/GenBank/DDBJ whole genome shotgun (WGS) entry which is preliminary data.</text>
</comment>
<dbReference type="AlphaFoldDB" id="A0A7I9VB95"/>
<name>A0A7I9VB95_9ACTN</name>
<evidence type="ECO:0000256" key="2">
    <source>
        <dbReference type="ARBA" id="ARBA00023315"/>
    </source>
</evidence>
<dbReference type="PROSITE" id="PS51186">
    <property type="entry name" value="GNAT"/>
    <property type="match status" value="1"/>
</dbReference>
<reference evidence="5" key="1">
    <citation type="submission" date="2019-06" db="EMBL/GenBank/DDBJ databases">
        <title>Gordonia isolated from sludge of a wastewater treatment plant.</title>
        <authorList>
            <person name="Tamura T."/>
            <person name="Aoyama K."/>
            <person name="Kang Y."/>
            <person name="Saito S."/>
            <person name="Akiyama N."/>
            <person name="Yazawa K."/>
            <person name="Gonoi T."/>
            <person name="Mikami Y."/>
        </authorList>
    </citation>
    <scope>NUCLEOTIDE SEQUENCE [LARGE SCALE GENOMIC DNA]</scope>
    <source>
        <strain evidence="5">NBRC 107696</strain>
    </source>
</reference>
<organism evidence="4 5">
    <name type="scientific">Gordonia spumicola</name>
    <dbReference type="NCBI Taxonomy" id="589161"/>
    <lineage>
        <taxon>Bacteria</taxon>
        <taxon>Bacillati</taxon>
        <taxon>Actinomycetota</taxon>
        <taxon>Actinomycetes</taxon>
        <taxon>Mycobacteriales</taxon>
        <taxon>Gordoniaceae</taxon>
        <taxon>Gordonia</taxon>
    </lineage>
</organism>
<dbReference type="Pfam" id="PF00583">
    <property type="entry name" value="Acetyltransf_1"/>
    <property type="match status" value="1"/>
</dbReference>
<keyword evidence="5" id="KW-1185">Reference proteome</keyword>
<dbReference type="InterPro" id="IPR016181">
    <property type="entry name" value="Acyl_CoA_acyltransferase"/>
</dbReference>
<keyword evidence="1 4" id="KW-0808">Transferase</keyword>
<dbReference type="EMBL" id="BJOV01000005">
    <property type="protein sequence ID" value="GEE02646.1"/>
    <property type="molecule type" value="Genomic_DNA"/>
</dbReference>
<dbReference type="RefSeq" id="WP_161896300.1">
    <property type="nucleotide sequence ID" value="NZ_BJOV01000005.1"/>
</dbReference>
<dbReference type="InterPro" id="IPR050832">
    <property type="entry name" value="Bact_Acetyltransf"/>
</dbReference>
<evidence type="ECO:0000313" key="4">
    <source>
        <dbReference type="EMBL" id="GEE02646.1"/>
    </source>
</evidence>
<evidence type="ECO:0000256" key="1">
    <source>
        <dbReference type="ARBA" id="ARBA00022679"/>
    </source>
</evidence>
<dbReference type="OrthoDB" id="143110at2"/>
<dbReference type="Proteomes" id="UP000444960">
    <property type="component" value="Unassembled WGS sequence"/>
</dbReference>
<dbReference type="PANTHER" id="PTHR43877">
    <property type="entry name" value="AMINOALKYLPHOSPHONATE N-ACETYLTRANSFERASE-RELATED-RELATED"/>
    <property type="match status" value="1"/>
</dbReference>
<gene>
    <name evidence="4" type="ORF">nbrc107696_30920</name>
</gene>
<keyword evidence="2" id="KW-0012">Acyltransferase</keyword>
<proteinExistence type="predicted"/>
<sequence length="188" mass="20085">MGTVIIETVVDPEEAAAVAAVAAETFPLACPSHSTPENIAAHIAANLSTQRFVEYIDDDDRDVIVARDDAGTVIGYALLVHRAPTDQDVNGALTSAGVDPETAAEVSKMYVLPDHHASRGEAKPAHALMDAAIEAANARGAAYAWLGVNDENRRAQKYYRKMGFAQIGTKTFDMNGVVEHDHVMGRTV</sequence>
<feature type="domain" description="N-acetyltransferase" evidence="3">
    <location>
        <begin position="5"/>
        <end position="188"/>
    </location>
</feature>
<evidence type="ECO:0000313" key="5">
    <source>
        <dbReference type="Proteomes" id="UP000444960"/>
    </source>
</evidence>
<protein>
    <submittedName>
        <fullName evidence="4">N-acetyltransferase</fullName>
    </submittedName>
</protein>
<dbReference type="GO" id="GO:0016747">
    <property type="term" value="F:acyltransferase activity, transferring groups other than amino-acyl groups"/>
    <property type="evidence" value="ECO:0007669"/>
    <property type="project" value="InterPro"/>
</dbReference>
<evidence type="ECO:0000259" key="3">
    <source>
        <dbReference type="PROSITE" id="PS51186"/>
    </source>
</evidence>
<dbReference type="Gene3D" id="3.40.630.30">
    <property type="match status" value="1"/>
</dbReference>
<dbReference type="InterPro" id="IPR000182">
    <property type="entry name" value="GNAT_dom"/>
</dbReference>